<sequence length="44" mass="4742">AIVEGRDSEIDAVTAAYWTGAGICAHESAMKNGKKIYIPDFDKV</sequence>
<accession>X1LTC7</accession>
<reference evidence="1" key="1">
    <citation type="journal article" date="2014" name="Front. Microbiol.">
        <title>High frequency of phylogenetically diverse reductive dehalogenase-homologous genes in deep subseafloor sedimentary metagenomes.</title>
        <authorList>
            <person name="Kawai M."/>
            <person name="Futagami T."/>
            <person name="Toyoda A."/>
            <person name="Takaki Y."/>
            <person name="Nishi S."/>
            <person name="Hori S."/>
            <person name="Arai W."/>
            <person name="Tsubouchi T."/>
            <person name="Morono Y."/>
            <person name="Uchiyama I."/>
            <person name="Ito T."/>
            <person name="Fujiyama A."/>
            <person name="Inagaki F."/>
            <person name="Takami H."/>
        </authorList>
    </citation>
    <scope>NUCLEOTIDE SEQUENCE</scope>
    <source>
        <strain evidence="1">Expedition CK06-06</strain>
    </source>
</reference>
<proteinExistence type="predicted"/>
<name>X1LTC7_9ZZZZ</name>
<feature type="non-terminal residue" evidence="1">
    <location>
        <position position="1"/>
    </location>
</feature>
<evidence type="ECO:0000313" key="1">
    <source>
        <dbReference type="EMBL" id="GAI22353.1"/>
    </source>
</evidence>
<comment type="caution">
    <text evidence="1">The sequence shown here is derived from an EMBL/GenBank/DDBJ whole genome shotgun (WGS) entry which is preliminary data.</text>
</comment>
<protein>
    <submittedName>
        <fullName evidence="1">Uncharacterized protein</fullName>
    </submittedName>
</protein>
<dbReference type="AlphaFoldDB" id="X1LTC7"/>
<dbReference type="EMBL" id="BARV01022644">
    <property type="protein sequence ID" value="GAI22353.1"/>
    <property type="molecule type" value="Genomic_DNA"/>
</dbReference>
<gene>
    <name evidence="1" type="ORF">S06H3_37285</name>
</gene>
<organism evidence="1">
    <name type="scientific">marine sediment metagenome</name>
    <dbReference type="NCBI Taxonomy" id="412755"/>
    <lineage>
        <taxon>unclassified sequences</taxon>
        <taxon>metagenomes</taxon>
        <taxon>ecological metagenomes</taxon>
    </lineage>
</organism>